<evidence type="ECO:0000256" key="9">
    <source>
        <dbReference type="ARBA" id="ARBA00022960"/>
    </source>
</evidence>
<dbReference type="GO" id="GO:0008658">
    <property type="term" value="F:penicillin binding"/>
    <property type="evidence" value="ECO:0007669"/>
    <property type="project" value="InterPro"/>
</dbReference>
<keyword evidence="12 14" id="KW-0472">Membrane</keyword>
<dbReference type="PANTHER" id="PTHR30627:SF2">
    <property type="entry name" value="PEPTIDOGLYCAN D,D-TRANSPEPTIDASE MRDA"/>
    <property type="match status" value="1"/>
</dbReference>
<dbReference type="SUPFAM" id="SSF56519">
    <property type="entry name" value="Penicillin binding protein dimerisation domain"/>
    <property type="match status" value="1"/>
</dbReference>
<proteinExistence type="inferred from homology"/>
<dbReference type="InterPro" id="IPR017790">
    <property type="entry name" value="Penicillin-binding_protein_2"/>
</dbReference>
<dbReference type="OrthoDB" id="9770103at2"/>
<evidence type="ECO:0000256" key="12">
    <source>
        <dbReference type="ARBA" id="ARBA00023136"/>
    </source>
</evidence>
<evidence type="ECO:0000256" key="10">
    <source>
        <dbReference type="ARBA" id="ARBA00022984"/>
    </source>
</evidence>
<dbReference type="GO" id="GO:0006508">
    <property type="term" value="P:proteolysis"/>
    <property type="evidence" value="ECO:0007669"/>
    <property type="project" value="UniProtKB-KW"/>
</dbReference>
<keyword evidence="6" id="KW-0645">Protease</keyword>
<evidence type="ECO:0000256" key="11">
    <source>
        <dbReference type="ARBA" id="ARBA00022989"/>
    </source>
</evidence>
<gene>
    <name evidence="17" type="ORF">HMPREF9334_00149</name>
</gene>
<evidence type="ECO:0000256" key="2">
    <source>
        <dbReference type="ARBA" id="ARBA00004236"/>
    </source>
</evidence>
<evidence type="ECO:0000313" key="18">
    <source>
        <dbReference type="Proteomes" id="UP000004129"/>
    </source>
</evidence>
<evidence type="ECO:0000256" key="4">
    <source>
        <dbReference type="ARBA" id="ARBA00022475"/>
    </source>
</evidence>
<comment type="caution">
    <text evidence="17">The sequence shown here is derived from an EMBL/GenBank/DDBJ whole genome shotgun (WGS) entry which is preliminary data.</text>
</comment>
<dbReference type="PANTHER" id="PTHR30627">
    <property type="entry name" value="PEPTIDOGLYCAN D,D-TRANSPEPTIDASE"/>
    <property type="match status" value="1"/>
</dbReference>
<dbReference type="GO" id="GO:0005886">
    <property type="term" value="C:plasma membrane"/>
    <property type="evidence" value="ECO:0007669"/>
    <property type="project" value="UniProtKB-SubCell"/>
</dbReference>
<dbReference type="RefSeq" id="WP_006691600.1">
    <property type="nucleotide sequence ID" value="NZ_JH376797.1"/>
</dbReference>
<evidence type="ECO:0000256" key="3">
    <source>
        <dbReference type="ARBA" id="ARBA00007171"/>
    </source>
</evidence>
<name>G5GLL8_9FIRM</name>
<keyword evidence="5" id="KW-0997">Cell inner membrane</keyword>
<keyword evidence="10" id="KW-0573">Peptidoglycan synthesis</keyword>
<evidence type="ECO:0000256" key="5">
    <source>
        <dbReference type="ARBA" id="ARBA00022519"/>
    </source>
</evidence>
<dbReference type="HOGENOM" id="CLU_009289_1_2_9"/>
<dbReference type="Gene3D" id="3.40.710.10">
    <property type="entry name" value="DD-peptidase/beta-lactamase superfamily"/>
    <property type="match status" value="1"/>
</dbReference>
<evidence type="ECO:0000256" key="6">
    <source>
        <dbReference type="ARBA" id="ARBA00022670"/>
    </source>
</evidence>
<dbReference type="AlphaFoldDB" id="G5GLL8"/>
<dbReference type="InterPro" id="IPR050515">
    <property type="entry name" value="Beta-lactam/transpept"/>
</dbReference>
<dbReference type="GO" id="GO:0071972">
    <property type="term" value="F:peptidoglycan L,D-transpeptidase activity"/>
    <property type="evidence" value="ECO:0007669"/>
    <property type="project" value="TreeGrafter"/>
</dbReference>
<evidence type="ECO:0000259" key="16">
    <source>
        <dbReference type="Pfam" id="PF03717"/>
    </source>
</evidence>
<dbReference type="Proteomes" id="UP000004129">
    <property type="component" value="Unassembled WGS sequence"/>
</dbReference>
<keyword evidence="7 14" id="KW-0812">Transmembrane</keyword>
<comment type="subcellular location">
    <subcellularLocation>
        <location evidence="2">Cell membrane</location>
    </subcellularLocation>
    <subcellularLocation>
        <location evidence="1">Membrane</location>
        <topology evidence="1">Single-pass membrane protein</topology>
    </subcellularLocation>
</comment>
<dbReference type="InterPro" id="IPR012338">
    <property type="entry name" value="Beta-lactam/transpept-like"/>
</dbReference>
<dbReference type="eggNOG" id="COG0768">
    <property type="taxonomic scope" value="Bacteria"/>
</dbReference>
<keyword evidence="18" id="KW-1185">Reference proteome</keyword>
<accession>G5GLL8</accession>
<dbReference type="GO" id="GO:0009252">
    <property type="term" value="P:peptidoglycan biosynthetic process"/>
    <property type="evidence" value="ECO:0007669"/>
    <property type="project" value="UniProtKB-KW"/>
</dbReference>
<evidence type="ECO:0000313" key="17">
    <source>
        <dbReference type="EMBL" id="EHG22113.1"/>
    </source>
</evidence>
<dbReference type="GO" id="GO:0009002">
    <property type="term" value="F:serine-type D-Ala-D-Ala carboxypeptidase activity"/>
    <property type="evidence" value="ECO:0007669"/>
    <property type="project" value="InterPro"/>
</dbReference>
<dbReference type="Gene3D" id="3.90.1310.10">
    <property type="entry name" value="Penicillin-binding protein 2a (Domain 2)"/>
    <property type="match status" value="1"/>
</dbReference>
<keyword evidence="8" id="KW-0378">Hydrolase</keyword>
<organism evidence="17 18">
    <name type="scientific">Selenomonas infelix ATCC 43532</name>
    <dbReference type="NCBI Taxonomy" id="679201"/>
    <lineage>
        <taxon>Bacteria</taxon>
        <taxon>Bacillati</taxon>
        <taxon>Bacillota</taxon>
        <taxon>Negativicutes</taxon>
        <taxon>Selenomonadales</taxon>
        <taxon>Selenomonadaceae</taxon>
        <taxon>Selenomonas</taxon>
    </lineage>
</organism>
<dbReference type="Pfam" id="PF03717">
    <property type="entry name" value="PBP_dimer"/>
    <property type="match status" value="1"/>
</dbReference>
<dbReference type="SUPFAM" id="SSF56601">
    <property type="entry name" value="beta-lactamase/transpeptidase-like"/>
    <property type="match status" value="1"/>
</dbReference>
<evidence type="ECO:0000256" key="13">
    <source>
        <dbReference type="ARBA" id="ARBA00023316"/>
    </source>
</evidence>
<dbReference type="InterPro" id="IPR005311">
    <property type="entry name" value="PBP_dimer"/>
</dbReference>
<dbReference type="PATRIC" id="fig|679201.3.peg.149"/>
<dbReference type="InterPro" id="IPR036138">
    <property type="entry name" value="PBP_dimer_sf"/>
</dbReference>
<evidence type="ECO:0000256" key="8">
    <source>
        <dbReference type="ARBA" id="ARBA00022801"/>
    </source>
</evidence>
<dbReference type="NCBIfam" id="TIGR03423">
    <property type="entry name" value="pbp2_mrdA"/>
    <property type="match status" value="1"/>
</dbReference>
<evidence type="ECO:0000256" key="14">
    <source>
        <dbReference type="SAM" id="Phobius"/>
    </source>
</evidence>
<dbReference type="STRING" id="679201.HMPREF9334_00149"/>
<reference evidence="17 18" key="1">
    <citation type="submission" date="2011-08" db="EMBL/GenBank/DDBJ databases">
        <title>The Genome Sequence of Selenomonas infelix ATCC 43532.</title>
        <authorList>
            <consortium name="The Broad Institute Genome Sequencing Platform"/>
            <person name="Earl A."/>
            <person name="Ward D."/>
            <person name="Feldgarden M."/>
            <person name="Gevers D."/>
            <person name="Izard J."/>
            <person name="Blanton J.M."/>
            <person name="Baranova O.V."/>
            <person name="Dewhirst F.E."/>
            <person name="Young S.K."/>
            <person name="Zeng Q."/>
            <person name="Gargeya S."/>
            <person name="Fitzgerald M."/>
            <person name="Haas B."/>
            <person name="Abouelleil A."/>
            <person name="Alvarado L."/>
            <person name="Arachchi H.M."/>
            <person name="Berlin A."/>
            <person name="Brown A."/>
            <person name="Chapman S.B."/>
            <person name="Chen Z."/>
            <person name="Dunbar C."/>
            <person name="Freedman E."/>
            <person name="Gearin G."/>
            <person name="Gellesch M."/>
            <person name="Goldberg J."/>
            <person name="Griggs A."/>
            <person name="Gujja S."/>
            <person name="Heiman D."/>
            <person name="Howarth C."/>
            <person name="Larson L."/>
            <person name="Lui A."/>
            <person name="MacDonald P.J.P."/>
            <person name="Montmayeur A."/>
            <person name="Murphy C."/>
            <person name="Neiman D."/>
            <person name="Pearson M."/>
            <person name="Priest M."/>
            <person name="Roberts A."/>
            <person name="Saif S."/>
            <person name="Shea T."/>
            <person name="Shenoy N."/>
            <person name="Sisk P."/>
            <person name="Stolte C."/>
            <person name="Sykes S."/>
            <person name="Wortman J."/>
            <person name="Nusbaum C."/>
            <person name="Birren B."/>
        </authorList>
    </citation>
    <scope>NUCLEOTIDE SEQUENCE [LARGE SCALE GENOMIC DNA]</scope>
    <source>
        <strain evidence="17 18">ATCC 43532</strain>
    </source>
</reference>
<feature type="domain" description="Penicillin-binding protein transpeptidase" evidence="15">
    <location>
        <begin position="262"/>
        <end position="581"/>
    </location>
</feature>
<evidence type="ECO:0000259" key="15">
    <source>
        <dbReference type="Pfam" id="PF00905"/>
    </source>
</evidence>
<keyword evidence="11 14" id="KW-1133">Transmembrane helix</keyword>
<dbReference type="Gene3D" id="3.30.1390.30">
    <property type="entry name" value="Penicillin-binding protein 2a, domain 3"/>
    <property type="match status" value="1"/>
</dbReference>
<keyword evidence="4" id="KW-1003">Cell membrane</keyword>
<dbReference type="Pfam" id="PF00905">
    <property type="entry name" value="Transpeptidase"/>
    <property type="match status" value="1"/>
</dbReference>
<keyword evidence="9" id="KW-0133">Cell shape</keyword>
<feature type="domain" description="Penicillin-binding protein dimerisation" evidence="16">
    <location>
        <begin position="55"/>
        <end position="220"/>
    </location>
</feature>
<feature type="transmembrane region" description="Helical" evidence="14">
    <location>
        <begin position="12"/>
        <end position="31"/>
    </location>
</feature>
<protein>
    <submittedName>
        <fullName evidence="17">Penicillin-binding protein 2</fullName>
    </submittedName>
</protein>
<evidence type="ECO:0000256" key="7">
    <source>
        <dbReference type="ARBA" id="ARBA00022692"/>
    </source>
</evidence>
<dbReference type="EMBL" id="ACZM01000003">
    <property type="protein sequence ID" value="EHG22113.1"/>
    <property type="molecule type" value="Genomic_DNA"/>
</dbReference>
<dbReference type="InterPro" id="IPR001460">
    <property type="entry name" value="PCN-bd_Tpept"/>
</dbReference>
<dbReference type="GO" id="GO:0008360">
    <property type="term" value="P:regulation of cell shape"/>
    <property type="evidence" value="ECO:0007669"/>
    <property type="project" value="UniProtKB-KW"/>
</dbReference>
<dbReference type="GO" id="GO:0071555">
    <property type="term" value="P:cell wall organization"/>
    <property type="evidence" value="ECO:0007669"/>
    <property type="project" value="UniProtKB-KW"/>
</dbReference>
<keyword evidence="13" id="KW-0961">Cell wall biogenesis/degradation</keyword>
<evidence type="ECO:0000256" key="1">
    <source>
        <dbReference type="ARBA" id="ARBA00004167"/>
    </source>
</evidence>
<sequence length="596" mass="65520">MNENEDFSGRLQFLNFVLVLIIVVLIGRAGYLQVYDGAFYARLAEGNRIRIIPAEAARGTFYDRNGELLVTNRPGFAVSLLPLTEPISPEVIARVSKLINVPVEEIQQKIDAHVGFDPIRIKTDVLPDIVTIIEEQKDNYPGVVIEVLPIRDYIYGEYAAHVFGYVSEINEEELERRKDDGYKSGYIIGKFGLERIYDKDVRGINGGDQVEVDVSGRPIQLLGRQSPVPGNDLVLTIDKHLQEAAEQAVDAQLALVHAYAAAAVVMNPQTGEVLAMVSRPAFNPNLFAGGISTLNWNVLNNNPYHPMDNKAITGEYPPGSTFKIVTGTAALAEHKVTPQEKIFDSGHHWIIPKTNAGGEALGWINFQEAMAHSDNVYFYEMGNRLGVDALERYARMFGLGERTGIDLPYEAEGLVPNRKYKADNYEDGEWYLSETFDAAIGQGFNLVTPLQAAMVMGEIAANGKRYQPHLVQRIVDVHGNTVREFQPKLLSELDVSPSVIRNVQEGLHSVTKIGTAAGVFAGFPIDIAGKTGTAENSQGRDHGWFVAYGPYANPTIVVAVIVEQGGFGSLSAVPIGRRIMEAAFRLDRVPQDAGKK</sequence>
<comment type="similarity">
    <text evidence="3">Belongs to the transpeptidase family.</text>
</comment>